<sequence length="539" mass="58518">MEKGMTFTSLVLGIIGTVFISASSFYVVLKYGALPWPTIMAALVSMFFLSLFGKRNKNEINVTHTIMSAGSMVAGGVAFTVPAYILLGGDVNDIDPVILLITILIGSVLGALLSFMIRRKLIDDSSLEFPIGTAAYELVNNGNDKKNMLYVLLGSLFSGILSVFRDISFRPGKAPFIPTTYVFRDGLISFYVSPLLVGIGYILGFLNTFTWFLGGALTYWLARPYALKNGINDFDIMKNSFGMGFIIGIGLSIIVKIVFFNKKDSKTKSSKFYIIFTALIFVAVLTFVYKLPVFFALLVILITVISAVIAGYTTGKTGVNPMEIYAIITILAVTFLNSLFNTFSIDNTVFSIIFKGKIPELILFLLACIVSVACGLAGDVLNDFKAGSKLKTSPYAQLAGEIIGAVVSSFVITFLFFVFFRVYKNIGPSASNPDLIVFQASIISSIVKGIPFMNIFLIGIGAGFVLNLLRLPVLTFGIGIYLPIALTIPVFLGGFISFLFSVFPKKPADSAMFFANGLMAGEAVIGVIISIIAYIKLFY</sequence>
<evidence type="ECO:0000256" key="6">
    <source>
        <dbReference type="SAM" id="Phobius"/>
    </source>
</evidence>
<organism evidence="7 8">
    <name type="scientific">Sebaldella termitidis (strain ATCC 33386 / NCTC 11300)</name>
    <dbReference type="NCBI Taxonomy" id="526218"/>
    <lineage>
        <taxon>Bacteria</taxon>
        <taxon>Fusobacteriati</taxon>
        <taxon>Fusobacteriota</taxon>
        <taxon>Fusobacteriia</taxon>
        <taxon>Fusobacteriales</taxon>
        <taxon>Leptotrichiaceae</taxon>
        <taxon>Sebaldella</taxon>
    </lineage>
</organism>
<feature type="transmembrane region" description="Helical" evidence="6">
    <location>
        <begin position="435"/>
        <end position="466"/>
    </location>
</feature>
<dbReference type="Proteomes" id="UP000000845">
    <property type="component" value="Chromosome"/>
</dbReference>
<feature type="transmembrane region" description="Helical" evidence="6">
    <location>
        <begin position="272"/>
        <end position="289"/>
    </location>
</feature>
<dbReference type="GO" id="GO:0035673">
    <property type="term" value="F:oligopeptide transmembrane transporter activity"/>
    <property type="evidence" value="ECO:0007669"/>
    <property type="project" value="InterPro"/>
</dbReference>
<dbReference type="PANTHER" id="PTHR31645">
    <property type="entry name" value="OLIGOPEPTIDE TRANSPORTER YGL114W-RELATED"/>
    <property type="match status" value="1"/>
</dbReference>
<reference evidence="7 8" key="2">
    <citation type="journal article" date="2010" name="Stand. Genomic Sci.">
        <title>Complete genome sequence of Sebaldella termitidis type strain (NCTC 11300).</title>
        <authorList>
            <person name="Harmon-Smith M."/>
            <person name="Celia L."/>
            <person name="Chertkov O."/>
            <person name="Lapidus A."/>
            <person name="Copeland A."/>
            <person name="Glavina Del Rio T."/>
            <person name="Nolan M."/>
            <person name="Lucas S."/>
            <person name="Tice H."/>
            <person name="Cheng J.F."/>
            <person name="Han C."/>
            <person name="Detter J.C."/>
            <person name="Bruce D."/>
            <person name="Goodwin L."/>
            <person name="Pitluck S."/>
            <person name="Pati A."/>
            <person name="Liolios K."/>
            <person name="Ivanova N."/>
            <person name="Mavromatis K."/>
            <person name="Mikhailova N."/>
            <person name="Chen A."/>
            <person name="Palaniappan K."/>
            <person name="Land M."/>
            <person name="Hauser L."/>
            <person name="Chang Y.J."/>
            <person name="Jeffries C.D."/>
            <person name="Brettin T."/>
            <person name="Goker M."/>
            <person name="Beck B."/>
            <person name="Bristow J."/>
            <person name="Eisen J.A."/>
            <person name="Markowitz V."/>
            <person name="Hugenholtz P."/>
            <person name="Kyrpides N.C."/>
            <person name="Klenk H.P."/>
            <person name="Chen F."/>
        </authorList>
    </citation>
    <scope>NUCLEOTIDE SEQUENCE [LARGE SCALE GENOMIC DNA]</scope>
    <source>
        <strain evidence="8">ATCC 33386 / NCTC 11300</strain>
    </source>
</reference>
<dbReference type="KEGG" id="str:Sterm_2714"/>
<feature type="transmembrane region" description="Helical" evidence="6">
    <location>
        <begin position="188"/>
        <end position="221"/>
    </location>
</feature>
<evidence type="ECO:0000256" key="3">
    <source>
        <dbReference type="ARBA" id="ARBA00022692"/>
    </source>
</evidence>
<dbReference type="eggNOG" id="COG1297">
    <property type="taxonomic scope" value="Bacteria"/>
</dbReference>
<feature type="transmembrane region" description="Helical" evidence="6">
    <location>
        <begin position="513"/>
        <end position="535"/>
    </location>
</feature>
<proteinExistence type="predicted"/>
<feature type="transmembrane region" description="Helical" evidence="6">
    <location>
        <begin position="7"/>
        <end position="28"/>
    </location>
</feature>
<feature type="transmembrane region" description="Helical" evidence="6">
    <location>
        <begin position="97"/>
        <end position="117"/>
    </location>
</feature>
<feature type="transmembrane region" description="Helical" evidence="6">
    <location>
        <begin position="65"/>
        <end position="85"/>
    </location>
</feature>
<feature type="transmembrane region" description="Helical" evidence="6">
    <location>
        <begin position="361"/>
        <end position="382"/>
    </location>
</feature>
<evidence type="ECO:0000313" key="7">
    <source>
        <dbReference type="EMBL" id="ACZ09559.1"/>
    </source>
</evidence>
<evidence type="ECO:0000256" key="2">
    <source>
        <dbReference type="ARBA" id="ARBA00022448"/>
    </source>
</evidence>
<evidence type="ECO:0000313" key="8">
    <source>
        <dbReference type="Proteomes" id="UP000000845"/>
    </source>
</evidence>
<gene>
    <name evidence="7" type="ordered locus">Sterm_2714</name>
</gene>
<dbReference type="HOGENOM" id="CLU_480389_0_0_0"/>
<evidence type="ECO:0000256" key="1">
    <source>
        <dbReference type="ARBA" id="ARBA00004141"/>
    </source>
</evidence>
<dbReference type="RefSeq" id="WP_012862153.1">
    <property type="nucleotide sequence ID" value="NC_013517.1"/>
</dbReference>
<dbReference type="PANTHER" id="PTHR31645:SF0">
    <property type="entry name" value="OLIGOPEPTIDE TRANSPORTER YGL114W-RELATED"/>
    <property type="match status" value="1"/>
</dbReference>
<accession>D1AMI5</accession>
<protein>
    <submittedName>
        <fullName evidence="7">Oligopeptide transporters, OPT superfamily</fullName>
    </submittedName>
</protein>
<keyword evidence="5 6" id="KW-0472">Membrane</keyword>
<evidence type="ECO:0000256" key="4">
    <source>
        <dbReference type="ARBA" id="ARBA00022989"/>
    </source>
</evidence>
<dbReference type="InterPro" id="IPR004813">
    <property type="entry name" value="OPT"/>
</dbReference>
<dbReference type="EMBL" id="CP001739">
    <property type="protein sequence ID" value="ACZ09559.1"/>
    <property type="molecule type" value="Genomic_DNA"/>
</dbReference>
<name>D1AMI5_SEBTE</name>
<feature type="transmembrane region" description="Helical" evidence="6">
    <location>
        <begin position="478"/>
        <end position="501"/>
    </location>
</feature>
<feature type="transmembrane region" description="Helical" evidence="6">
    <location>
        <begin position="148"/>
        <end position="168"/>
    </location>
</feature>
<keyword evidence="2" id="KW-0813">Transport</keyword>
<feature type="transmembrane region" description="Helical" evidence="6">
    <location>
        <begin position="241"/>
        <end position="260"/>
    </location>
</feature>
<feature type="transmembrane region" description="Helical" evidence="6">
    <location>
        <begin position="324"/>
        <end position="340"/>
    </location>
</feature>
<feature type="transmembrane region" description="Helical" evidence="6">
    <location>
        <begin position="402"/>
        <end position="423"/>
    </location>
</feature>
<dbReference type="Pfam" id="PF03169">
    <property type="entry name" value="OPT"/>
    <property type="match status" value="2"/>
</dbReference>
<evidence type="ECO:0000256" key="5">
    <source>
        <dbReference type="ARBA" id="ARBA00023136"/>
    </source>
</evidence>
<keyword evidence="8" id="KW-1185">Reference proteome</keyword>
<reference evidence="8" key="1">
    <citation type="submission" date="2009-09" db="EMBL/GenBank/DDBJ databases">
        <title>The complete chromosome of Sebaldella termitidis ATCC 33386.</title>
        <authorList>
            <consortium name="US DOE Joint Genome Institute (JGI-PGF)"/>
            <person name="Lucas S."/>
            <person name="Copeland A."/>
            <person name="Lapidus A."/>
            <person name="Glavina del Rio T."/>
            <person name="Dalin E."/>
            <person name="Tice H."/>
            <person name="Bruce D."/>
            <person name="Goodwin L."/>
            <person name="Pitluck S."/>
            <person name="Kyrpides N."/>
            <person name="Mavromatis K."/>
            <person name="Ivanova N."/>
            <person name="Mikhailova N."/>
            <person name="Sims D."/>
            <person name="Meincke L."/>
            <person name="Brettin T."/>
            <person name="Detter J.C."/>
            <person name="Han C."/>
            <person name="Larimer F."/>
            <person name="Land M."/>
            <person name="Hauser L."/>
            <person name="Markowitz V."/>
            <person name="Cheng J.F."/>
            <person name="Hugenholtz P."/>
            <person name="Woyke T."/>
            <person name="Wu D."/>
            <person name="Eisen J.A."/>
        </authorList>
    </citation>
    <scope>NUCLEOTIDE SEQUENCE [LARGE SCALE GENOMIC DNA]</scope>
    <source>
        <strain evidence="8">ATCC 33386 / NCTC 11300</strain>
    </source>
</reference>
<feature type="transmembrane region" description="Helical" evidence="6">
    <location>
        <begin position="34"/>
        <end position="53"/>
    </location>
</feature>
<dbReference type="InterPro" id="IPR045035">
    <property type="entry name" value="YSL-like"/>
</dbReference>
<dbReference type="AlphaFoldDB" id="D1AMI5"/>
<comment type="subcellular location">
    <subcellularLocation>
        <location evidence="1">Membrane</location>
        <topology evidence="1">Multi-pass membrane protein</topology>
    </subcellularLocation>
</comment>
<keyword evidence="4 6" id="KW-1133">Transmembrane helix</keyword>
<keyword evidence="3 6" id="KW-0812">Transmembrane</keyword>
<dbReference type="GO" id="GO:0016020">
    <property type="term" value="C:membrane"/>
    <property type="evidence" value="ECO:0007669"/>
    <property type="project" value="UniProtKB-SubCell"/>
</dbReference>
<feature type="transmembrane region" description="Helical" evidence="6">
    <location>
        <begin position="294"/>
        <end position="312"/>
    </location>
</feature>
<dbReference type="STRING" id="526218.Sterm_2714"/>